<dbReference type="InterPro" id="IPR005494">
    <property type="entry name" value="GSPS_pre-ATP-grasp-like_dom"/>
</dbReference>
<keyword evidence="2" id="KW-0479">Metal-binding</keyword>
<comment type="caution">
    <text evidence="7">The sequence shown here is derived from an EMBL/GenBank/DDBJ whole genome shotgun (WGS) entry which is preliminary data.</text>
</comment>
<reference evidence="7 8" key="1">
    <citation type="submission" date="2021-05" db="EMBL/GenBank/DDBJ databases">
        <title>Roseococcus sp. XZZS9, whole genome shotgun sequencing project.</title>
        <authorList>
            <person name="Zhao G."/>
            <person name="Shen L."/>
        </authorList>
    </citation>
    <scope>NUCLEOTIDE SEQUENCE [LARGE SCALE GENOMIC DNA]</scope>
    <source>
        <strain evidence="7 8">XZZS9</strain>
    </source>
</reference>
<evidence type="ECO:0000256" key="3">
    <source>
        <dbReference type="ARBA" id="ARBA00022741"/>
    </source>
</evidence>
<organism evidence="7 8">
    <name type="scientific">Roseococcus pinisoli</name>
    <dbReference type="NCBI Taxonomy" id="2835040"/>
    <lineage>
        <taxon>Bacteria</taxon>
        <taxon>Pseudomonadati</taxon>
        <taxon>Pseudomonadota</taxon>
        <taxon>Alphaproteobacteria</taxon>
        <taxon>Acetobacterales</taxon>
        <taxon>Roseomonadaceae</taxon>
        <taxon>Roseococcus</taxon>
    </lineage>
</organism>
<dbReference type="SUPFAM" id="SSF52440">
    <property type="entry name" value="PreATP-grasp domain"/>
    <property type="match status" value="1"/>
</dbReference>
<keyword evidence="1" id="KW-0436">Ligase</keyword>
<dbReference type="InterPro" id="IPR016185">
    <property type="entry name" value="PreATP-grasp_dom_sf"/>
</dbReference>
<protein>
    <submittedName>
        <fullName evidence="7">Glutathionylspermidine synthase family protein</fullName>
    </submittedName>
</protein>
<dbReference type="Proteomes" id="UP000766336">
    <property type="component" value="Unassembled WGS sequence"/>
</dbReference>
<proteinExistence type="predicted"/>
<evidence type="ECO:0000259" key="6">
    <source>
        <dbReference type="Pfam" id="PF03738"/>
    </source>
</evidence>
<evidence type="ECO:0000256" key="1">
    <source>
        <dbReference type="ARBA" id="ARBA00022598"/>
    </source>
</evidence>
<dbReference type="Pfam" id="PF03738">
    <property type="entry name" value="GSP_synth"/>
    <property type="match status" value="1"/>
</dbReference>
<evidence type="ECO:0000313" key="7">
    <source>
        <dbReference type="EMBL" id="MBS7810723.1"/>
    </source>
</evidence>
<keyword evidence="4" id="KW-0067">ATP-binding</keyword>
<dbReference type="EMBL" id="JAHCDA010000001">
    <property type="protein sequence ID" value="MBS7810723.1"/>
    <property type="molecule type" value="Genomic_DNA"/>
</dbReference>
<evidence type="ECO:0000256" key="5">
    <source>
        <dbReference type="ARBA" id="ARBA00022842"/>
    </source>
</evidence>
<evidence type="ECO:0000313" key="8">
    <source>
        <dbReference type="Proteomes" id="UP000766336"/>
    </source>
</evidence>
<accession>A0ABS5QDR5</accession>
<keyword evidence="5" id="KW-0460">Magnesium</keyword>
<keyword evidence="8" id="KW-1185">Reference proteome</keyword>
<evidence type="ECO:0000256" key="4">
    <source>
        <dbReference type="ARBA" id="ARBA00022840"/>
    </source>
</evidence>
<evidence type="ECO:0000256" key="2">
    <source>
        <dbReference type="ARBA" id="ARBA00022723"/>
    </source>
</evidence>
<gene>
    <name evidence="7" type="ORF">KHU32_07225</name>
</gene>
<feature type="domain" description="Glutathionylspermidine synthase pre-ATP-grasp-like" evidence="6">
    <location>
        <begin position="12"/>
        <end position="388"/>
    </location>
</feature>
<dbReference type="Gene3D" id="3.30.1490.330">
    <property type="match status" value="1"/>
</dbReference>
<dbReference type="SUPFAM" id="SSF56059">
    <property type="entry name" value="Glutathione synthetase ATP-binding domain-like"/>
    <property type="match status" value="1"/>
</dbReference>
<keyword evidence="3" id="KW-0547">Nucleotide-binding</keyword>
<sequence>MERFETPARPDWRAKLEQVGLTYHSNGLEPASGIDGGLWWHEASHWRLTAEEVDLLDDATVELHARCLDAVDFLANREPHLLRDLFGLPDWMADYLRRSWQRGDPSLMGRFDLAFDDREGIVKMLEYNADTPTLAIETAVAQWFWLQDTHPEADQFNSLHEKLLGAFRELAPRMDGQPMHFAAFEDSAEEWAHATYFRDLAEQAGIRTVGIDIHAVGWNGVQFMDEAAQRIRFLHKLYPWEWVERDAFGPNLASDSCGVLEPPWKAVLSDKMIMAVLWRLFPDHPNLLETVSGRVALAGAHVQKPCLGREGANIAIRDGGVTTASTEGPYGGDEVRFVTQARARLPQHDGWNAVIGSWVVGQEAAGIIIREGQQAIMRDTSRVVPHYF</sequence>
<name>A0ABS5QDR5_9PROT</name>
<dbReference type="RefSeq" id="WP_213669327.1">
    <property type="nucleotide sequence ID" value="NZ_JAHCDA010000001.1"/>
</dbReference>